<organism evidence="6">
    <name type="scientific">uncultured bacterium Contigcl_1539</name>
    <dbReference type="NCBI Taxonomy" id="1393650"/>
    <lineage>
        <taxon>Bacteria</taxon>
        <taxon>environmental samples</taxon>
    </lineage>
</organism>
<dbReference type="GO" id="GO:0008168">
    <property type="term" value="F:methyltransferase activity"/>
    <property type="evidence" value="ECO:0007669"/>
    <property type="project" value="UniProtKB-KW"/>
</dbReference>
<evidence type="ECO:0000256" key="2">
    <source>
        <dbReference type="ARBA" id="ARBA00022573"/>
    </source>
</evidence>
<accession>W0FM01</accession>
<proteinExistence type="predicted"/>
<evidence type="ECO:0000256" key="3">
    <source>
        <dbReference type="ARBA" id="ARBA00022603"/>
    </source>
</evidence>
<protein>
    <submittedName>
        <fullName evidence="6">Precorrin-6B methylase 2</fullName>
    </submittedName>
</protein>
<name>W0FM01_9BACT</name>
<dbReference type="GO" id="GO:0009236">
    <property type="term" value="P:cobalamin biosynthetic process"/>
    <property type="evidence" value="ECO:0007669"/>
    <property type="project" value="UniProtKB-KW"/>
</dbReference>
<comment type="pathway">
    <text evidence="1">Cofactor biosynthesis; adenosylcobalamin biosynthesis.</text>
</comment>
<evidence type="ECO:0000256" key="5">
    <source>
        <dbReference type="ARBA" id="ARBA00022691"/>
    </source>
</evidence>
<keyword evidence="2" id="KW-0169">Cobalamin biosynthesis</keyword>
<sequence length="303" mass="33783">MVMNTNNLFTNTHILDWLNYYNDNYDVDLEKVKILDITRKNKNLIPTVESHKAVMVFTEAGHQDIFYRMFNAGLGECTVVYNEGSDPSGPIKENKIYDMINRGINASAAMLIINPKARNTYKFGMDSQVFASGSVHYVGGEIRAVILSKMEITEGKNLCIISAESIAIEAALHNGEGSIIAVEYSKRDGKTLEDNVNLFGVNNITIIDHVDDETMKDLPVPDTTMLVGSASMEQEMECLLKLNPQMDFVIYTLDFNLAGRMNQICSEMGLKDVDITQITVSKMNAKGAFDIQPAPWLITCRGE</sequence>
<evidence type="ECO:0000256" key="1">
    <source>
        <dbReference type="ARBA" id="ARBA00004953"/>
    </source>
</evidence>
<dbReference type="PANTHER" id="PTHR43182:SF1">
    <property type="entry name" value="COBALT-PRECORRIN-7 C(5)-METHYLTRANSFERASE"/>
    <property type="match status" value="1"/>
</dbReference>
<evidence type="ECO:0000256" key="4">
    <source>
        <dbReference type="ARBA" id="ARBA00022679"/>
    </source>
</evidence>
<keyword evidence="3 6" id="KW-0489">Methyltransferase</keyword>
<reference evidence="6" key="1">
    <citation type="journal article" date="2013" name="PLoS ONE">
        <title>Metagenomic insights into the carbohydrate-active enzymes carried by the microorganisms adhering to solid digesta in the rumen of cows.</title>
        <authorList>
            <person name="Wang L."/>
            <person name="Hatem A."/>
            <person name="Catalyurek U.V."/>
            <person name="Morrison M."/>
            <person name="Yu Z."/>
        </authorList>
    </citation>
    <scope>NUCLEOTIDE SEQUENCE</scope>
</reference>
<keyword evidence="4" id="KW-0808">Transferase</keyword>
<dbReference type="GO" id="GO:0032259">
    <property type="term" value="P:methylation"/>
    <property type="evidence" value="ECO:0007669"/>
    <property type="project" value="UniProtKB-KW"/>
</dbReference>
<keyword evidence="5" id="KW-0949">S-adenosyl-L-methionine</keyword>
<evidence type="ECO:0000313" key="6">
    <source>
        <dbReference type="EMBL" id="AHF25923.1"/>
    </source>
</evidence>
<dbReference type="InterPro" id="IPR050714">
    <property type="entry name" value="Cobalamin_biosynth_MTase"/>
</dbReference>
<dbReference type="InterPro" id="IPR029063">
    <property type="entry name" value="SAM-dependent_MTases_sf"/>
</dbReference>
<dbReference type="EMBL" id="KC246858">
    <property type="protein sequence ID" value="AHF25923.1"/>
    <property type="molecule type" value="Genomic_DNA"/>
</dbReference>
<dbReference type="PANTHER" id="PTHR43182">
    <property type="entry name" value="COBALT-PRECORRIN-6B C(15)-METHYLTRANSFERASE (DECARBOXYLATING)"/>
    <property type="match status" value="1"/>
</dbReference>
<dbReference type="AlphaFoldDB" id="W0FM01"/>
<dbReference type="Gene3D" id="3.40.50.150">
    <property type="entry name" value="Vaccinia Virus protein VP39"/>
    <property type="match status" value="1"/>
</dbReference>